<feature type="chain" id="PRO_5002867907" evidence="2">
    <location>
        <begin position="20"/>
        <end position="244"/>
    </location>
</feature>
<dbReference type="HOGENOM" id="CLU_1139579_0_0_1"/>
<protein>
    <submittedName>
        <fullName evidence="3">Uncharacterized protein</fullName>
    </submittedName>
</protein>
<dbReference type="AlphaFoldDB" id="B8AUZ7"/>
<dbReference type="Gramene" id="BGIOSGA015872-TA">
    <property type="protein sequence ID" value="BGIOSGA015872-PA"/>
    <property type="gene ID" value="BGIOSGA015872"/>
</dbReference>
<accession>B8AUZ7</accession>
<gene>
    <name evidence="3" type="ORF">OsI_14788</name>
</gene>
<sequence length="244" mass="25876">MSWLTLGILLLGWCRRGEEPVWPAAAGQDGGVARGRTLAGLPIPLVSLPASISAHVRRPPYPMAATPPLIPLTGGRHPSPSARSSASACRALPSGQGMRAPPPRRWRRRRMKPSDMAGDLHHPPSLRHHAAILLRHRGPRSYSPPLPQVTPPSSFIAAGERRRRRLLSPAAPAKEEDRLARAGSHAAAACGGRSASWHRHTAVVEGSARNVEATSAGGHCSGMEQVHRQAMTKCANAGGSGVFT</sequence>
<reference evidence="3 4" key="1">
    <citation type="journal article" date="2005" name="PLoS Biol.">
        <title>The genomes of Oryza sativa: a history of duplications.</title>
        <authorList>
            <person name="Yu J."/>
            <person name="Wang J."/>
            <person name="Lin W."/>
            <person name="Li S."/>
            <person name="Li H."/>
            <person name="Zhou J."/>
            <person name="Ni P."/>
            <person name="Dong W."/>
            <person name="Hu S."/>
            <person name="Zeng C."/>
            <person name="Zhang J."/>
            <person name="Zhang Y."/>
            <person name="Li R."/>
            <person name="Xu Z."/>
            <person name="Li S."/>
            <person name="Li X."/>
            <person name="Zheng H."/>
            <person name="Cong L."/>
            <person name="Lin L."/>
            <person name="Yin J."/>
            <person name="Geng J."/>
            <person name="Li G."/>
            <person name="Shi J."/>
            <person name="Liu J."/>
            <person name="Lv H."/>
            <person name="Li J."/>
            <person name="Wang J."/>
            <person name="Deng Y."/>
            <person name="Ran L."/>
            <person name="Shi X."/>
            <person name="Wang X."/>
            <person name="Wu Q."/>
            <person name="Li C."/>
            <person name="Ren X."/>
            <person name="Wang J."/>
            <person name="Wang X."/>
            <person name="Li D."/>
            <person name="Liu D."/>
            <person name="Zhang X."/>
            <person name="Ji Z."/>
            <person name="Zhao W."/>
            <person name="Sun Y."/>
            <person name="Zhang Z."/>
            <person name="Bao J."/>
            <person name="Han Y."/>
            <person name="Dong L."/>
            <person name="Ji J."/>
            <person name="Chen P."/>
            <person name="Wu S."/>
            <person name="Liu J."/>
            <person name="Xiao Y."/>
            <person name="Bu D."/>
            <person name="Tan J."/>
            <person name="Yang L."/>
            <person name="Ye C."/>
            <person name="Zhang J."/>
            <person name="Xu J."/>
            <person name="Zhou Y."/>
            <person name="Yu Y."/>
            <person name="Zhang B."/>
            <person name="Zhuang S."/>
            <person name="Wei H."/>
            <person name="Liu B."/>
            <person name="Lei M."/>
            <person name="Yu H."/>
            <person name="Li Y."/>
            <person name="Xu H."/>
            <person name="Wei S."/>
            <person name="He X."/>
            <person name="Fang L."/>
            <person name="Zhang Z."/>
            <person name="Zhang Y."/>
            <person name="Huang X."/>
            <person name="Su Z."/>
            <person name="Tong W."/>
            <person name="Li J."/>
            <person name="Tong Z."/>
            <person name="Li S."/>
            <person name="Ye J."/>
            <person name="Wang L."/>
            <person name="Fang L."/>
            <person name="Lei T."/>
            <person name="Chen C."/>
            <person name="Chen H."/>
            <person name="Xu Z."/>
            <person name="Li H."/>
            <person name="Huang H."/>
            <person name="Zhang F."/>
            <person name="Xu H."/>
            <person name="Li N."/>
            <person name="Zhao C."/>
            <person name="Li S."/>
            <person name="Dong L."/>
            <person name="Huang Y."/>
            <person name="Li L."/>
            <person name="Xi Y."/>
            <person name="Qi Q."/>
            <person name="Li W."/>
            <person name="Zhang B."/>
            <person name="Hu W."/>
            <person name="Zhang Y."/>
            <person name="Tian X."/>
            <person name="Jiao Y."/>
            <person name="Liang X."/>
            <person name="Jin J."/>
            <person name="Gao L."/>
            <person name="Zheng W."/>
            <person name="Hao B."/>
            <person name="Liu S."/>
            <person name="Wang W."/>
            <person name="Yuan L."/>
            <person name="Cao M."/>
            <person name="McDermott J."/>
            <person name="Samudrala R."/>
            <person name="Wang J."/>
            <person name="Wong G.K."/>
            <person name="Yang H."/>
        </authorList>
    </citation>
    <scope>NUCLEOTIDE SEQUENCE [LARGE SCALE GENOMIC DNA]</scope>
    <source>
        <strain evidence="4">cv. 93-11</strain>
    </source>
</reference>
<evidence type="ECO:0000313" key="3">
    <source>
        <dbReference type="EMBL" id="EEC76738.1"/>
    </source>
</evidence>
<evidence type="ECO:0000256" key="1">
    <source>
        <dbReference type="SAM" id="MobiDB-lite"/>
    </source>
</evidence>
<feature type="region of interest" description="Disordered" evidence="1">
    <location>
        <begin position="74"/>
        <end position="108"/>
    </location>
</feature>
<keyword evidence="2" id="KW-0732">Signal</keyword>
<dbReference type="EMBL" id="CM000129">
    <property type="protein sequence ID" value="EEC76738.1"/>
    <property type="molecule type" value="Genomic_DNA"/>
</dbReference>
<feature type="region of interest" description="Disordered" evidence="1">
    <location>
        <begin position="138"/>
        <end position="162"/>
    </location>
</feature>
<evidence type="ECO:0000313" key="4">
    <source>
        <dbReference type="Proteomes" id="UP000007015"/>
    </source>
</evidence>
<keyword evidence="4" id="KW-1185">Reference proteome</keyword>
<evidence type="ECO:0000256" key="2">
    <source>
        <dbReference type="SAM" id="SignalP"/>
    </source>
</evidence>
<proteinExistence type="predicted"/>
<feature type="compositionally biased region" description="Low complexity" evidence="1">
    <location>
        <begin position="76"/>
        <end position="94"/>
    </location>
</feature>
<feature type="signal peptide" evidence="2">
    <location>
        <begin position="1"/>
        <end position="19"/>
    </location>
</feature>
<name>B8AUZ7_ORYSI</name>
<dbReference type="Proteomes" id="UP000007015">
    <property type="component" value="Chromosome 4"/>
</dbReference>
<organism evidence="3 4">
    <name type="scientific">Oryza sativa subsp. indica</name>
    <name type="common">Rice</name>
    <dbReference type="NCBI Taxonomy" id="39946"/>
    <lineage>
        <taxon>Eukaryota</taxon>
        <taxon>Viridiplantae</taxon>
        <taxon>Streptophyta</taxon>
        <taxon>Embryophyta</taxon>
        <taxon>Tracheophyta</taxon>
        <taxon>Spermatophyta</taxon>
        <taxon>Magnoliopsida</taxon>
        <taxon>Liliopsida</taxon>
        <taxon>Poales</taxon>
        <taxon>Poaceae</taxon>
        <taxon>BOP clade</taxon>
        <taxon>Oryzoideae</taxon>
        <taxon>Oryzeae</taxon>
        <taxon>Oryzinae</taxon>
        <taxon>Oryza</taxon>
        <taxon>Oryza sativa</taxon>
    </lineage>
</organism>